<dbReference type="PANTHER" id="PTHR48014:SF21">
    <property type="entry name" value="SERINE_THREONINE-PROTEIN KINASE FRAY2"/>
    <property type="match status" value="1"/>
</dbReference>
<dbReference type="EMBL" id="KV426007">
    <property type="protein sequence ID" value="KZV92508.1"/>
    <property type="molecule type" value="Genomic_DNA"/>
</dbReference>
<evidence type="ECO:0000256" key="4">
    <source>
        <dbReference type="PROSITE-ProRule" id="PRU10141"/>
    </source>
</evidence>
<evidence type="ECO:0000313" key="8">
    <source>
        <dbReference type="Proteomes" id="UP000077266"/>
    </source>
</evidence>
<keyword evidence="7" id="KW-0418">Kinase</keyword>
<evidence type="ECO:0000256" key="1">
    <source>
        <dbReference type="ARBA" id="ARBA00008874"/>
    </source>
</evidence>
<dbReference type="InterPro" id="IPR000719">
    <property type="entry name" value="Prot_kinase_dom"/>
</dbReference>
<dbReference type="PROSITE" id="PS50011">
    <property type="entry name" value="PROTEIN_KINASE_DOM"/>
    <property type="match status" value="1"/>
</dbReference>
<keyword evidence="8" id="KW-1185">Reference proteome</keyword>
<evidence type="ECO:0000313" key="7">
    <source>
        <dbReference type="EMBL" id="KZV92508.1"/>
    </source>
</evidence>
<dbReference type="Gene3D" id="1.10.510.10">
    <property type="entry name" value="Transferase(Phosphotransferase) domain 1"/>
    <property type="match status" value="1"/>
</dbReference>
<name>A0A165HV94_EXIGL</name>
<dbReference type="InParanoid" id="A0A165HV94"/>
<dbReference type="PROSITE" id="PS00108">
    <property type="entry name" value="PROTEIN_KINASE_ST"/>
    <property type="match status" value="1"/>
</dbReference>
<protein>
    <submittedName>
        <fullName evidence="7">Kinase-like protein</fullName>
    </submittedName>
</protein>
<dbReference type="GO" id="GO:0005524">
    <property type="term" value="F:ATP binding"/>
    <property type="evidence" value="ECO:0007669"/>
    <property type="project" value="UniProtKB-UniRule"/>
</dbReference>
<dbReference type="InterPro" id="IPR017441">
    <property type="entry name" value="Protein_kinase_ATP_BS"/>
</dbReference>
<dbReference type="AlphaFoldDB" id="A0A165HV94"/>
<comment type="similarity">
    <text evidence="1">Belongs to the protein kinase superfamily. STE Ser/Thr protein kinase family. STE20 subfamily.</text>
</comment>
<dbReference type="Gene3D" id="3.30.200.20">
    <property type="entry name" value="Phosphorylase Kinase, domain 1"/>
    <property type="match status" value="1"/>
</dbReference>
<evidence type="ECO:0000256" key="5">
    <source>
        <dbReference type="RuleBase" id="RU000304"/>
    </source>
</evidence>
<evidence type="ECO:0000259" key="6">
    <source>
        <dbReference type="PROSITE" id="PS50011"/>
    </source>
</evidence>
<proteinExistence type="inferred from homology"/>
<accession>A0A165HV94</accession>
<dbReference type="GO" id="GO:0043539">
    <property type="term" value="F:protein serine/threonine kinase activator activity"/>
    <property type="evidence" value="ECO:0007669"/>
    <property type="project" value="InterPro"/>
</dbReference>
<feature type="domain" description="Protein kinase" evidence="6">
    <location>
        <begin position="33"/>
        <end position="328"/>
    </location>
</feature>
<sequence length="356" mass="39555">MSTLTASASAMKRAFVGAVEDEYIMYSDVAHEYHIGQPIGFGASSTVYYATWQPHGHPALPCALKVIDLDGLPPHALPLLRRETQLMALSKHPNVLRVRGSWTDGHKLYIALRLMRSGSVADVMRYGWSGGFEEEVIKCALKQALEGLNYLHVNGFIHRDVKAANLLIDEDGTVLLGDLGVAVSLTEEELPAVTTAKRTIHFEGGASPVSRDSGDRGRPRLRHKRKSFVGTPCWMAPEVISQKHYDSQADMWSFGITALELSQGRPPYSREPSHRALMKIIQDDPPTLNRDGGDQKYSRAFKDIIDSCLSKDPAKRPTAEQLLATPFFKSAKKKTFLVDKILAGLPPLKDRQERRE</sequence>
<keyword evidence="7" id="KW-0808">Transferase</keyword>
<dbReference type="STRING" id="1314781.A0A165HV94"/>
<dbReference type="GO" id="GO:0004674">
    <property type="term" value="F:protein serine/threonine kinase activity"/>
    <property type="evidence" value="ECO:0007669"/>
    <property type="project" value="UniProtKB-KW"/>
</dbReference>
<dbReference type="InterPro" id="IPR008271">
    <property type="entry name" value="Ser/Thr_kinase_AS"/>
</dbReference>
<dbReference type="InterPro" id="IPR011009">
    <property type="entry name" value="Kinase-like_dom_sf"/>
</dbReference>
<feature type="binding site" evidence="4">
    <location>
        <position position="65"/>
    </location>
    <ligand>
        <name>ATP</name>
        <dbReference type="ChEBI" id="CHEBI:30616"/>
    </ligand>
</feature>
<evidence type="ECO:0000256" key="3">
    <source>
        <dbReference type="ARBA" id="ARBA00022840"/>
    </source>
</evidence>
<keyword evidence="5" id="KW-0723">Serine/threonine-protein kinase</keyword>
<gene>
    <name evidence="7" type="ORF">EXIGLDRAFT_749647</name>
</gene>
<dbReference type="OrthoDB" id="248923at2759"/>
<dbReference type="SMART" id="SM00220">
    <property type="entry name" value="S_TKc"/>
    <property type="match status" value="1"/>
</dbReference>
<organism evidence="7 8">
    <name type="scientific">Exidia glandulosa HHB12029</name>
    <dbReference type="NCBI Taxonomy" id="1314781"/>
    <lineage>
        <taxon>Eukaryota</taxon>
        <taxon>Fungi</taxon>
        <taxon>Dikarya</taxon>
        <taxon>Basidiomycota</taxon>
        <taxon>Agaricomycotina</taxon>
        <taxon>Agaricomycetes</taxon>
        <taxon>Auriculariales</taxon>
        <taxon>Exidiaceae</taxon>
        <taxon>Exidia</taxon>
    </lineage>
</organism>
<keyword evidence="3 4" id="KW-0067">ATP-binding</keyword>
<reference evidence="7 8" key="1">
    <citation type="journal article" date="2016" name="Mol. Biol. Evol.">
        <title>Comparative Genomics of Early-Diverging Mushroom-Forming Fungi Provides Insights into the Origins of Lignocellulose Decay Capabilities.</title>
        <authorList>
            <person name="Nagy L.G."/>
            <person name="Riley R."/>
            <person name="Tritt A."/>
            <person name="Adam C."/>
            <person name="Daum C."/>
            <person name="Floudas D."/>
            <person name="Sun H."/>
            <person name="Yadav J.S."/>
            <person name="Pangilinan J."/>
            <person name="Larsson K.H."/>
            <person name="Matsuura K."/>
            <person name="Barry K."/>
            <person name="Labutti K."/>
            <person name="Kuo R."/>
            <person name="Ohm R.A."/>
            <person name="Bhattacharya S.S."/>
            <person name="Shirouzu T."/>
            <person name="Yoshinaga Y."/>
            <person name="Martin F.M."/>
            <person name="Grigoriev I.V."/>
            <person name="Hibbett D.S."/>
        </authorList>
    </citation>
    <scope>NUCLEOTIDE SEQUENCE [LARGE SCALE GENOMIC DNA]</scope>
    <source>
        <strain evidence="7 8">HHB12029</strain>
    </source>
</reference>
<dbReference type="Pfam" id="PF00069">
    <property type="entry name" value="Pkinase"/>
    <property type="match status" value="1"/>
</dbReference>
<dbReference type="Proteomes" id="UP000077266">
    <property type="component" value="Unassembled WGS sequence"/>
</dbReference>
<keyword evidence="2 4" id="KW-0547">Nucleotide-binding</keyword>
<dbReference type="InterPro" id="IPR047173">
    <property type="entry name" value="STRAD_A/B-like"/>
</dbReference>
<dbReference type="SUPFAM" id="SSF56112">
    <property type="entry name" value="Protein kinase-like (PK-like)"/>
    <property type="match status" value="1"/>
</dbReference>
<evidence type="ECO:0000256" key="2">
    <source>
        <dbReference type="ARBA" id="ARBA00022741"/>
    </source>
</evidence>
<dbReference type="PROSITE" id="PS00107">
    <property type="entry name" value="PROTEIN_KINASE_ATP"/>
    <property type="match status" value="1"/>
</dbReference>
<dbReference type="PANTHER" id="PTHR48014">
    <property type="entry name" value="SERINE/THREONINE-PROTEIN KINASE FRAY2"/>
    <property type="match status" value="1"/>
</dbReference>